<dbReference type="SUPFAM" id="SSF69118">
    <property type="entry name" value="AhpD-like"/>
    <property type="match status" value="2"/>
</dbReference>
<dbReference type="NCBIfam" id="TIGR01926">
    <property type="entry name" value="peroxid_rel"/>
    <property type="match status" value="1"/>
</dbReference>
<accession>A0A328ZDJ5</accession>
<keyword evidence="3" id="KW-1185">Reference proteome</keyword>
<dbReference type="NCBIfam" id="TIGR00778">
    <property type="entry name" value="ahpD_dom"/>
    <property type="match status" value="1"/>
</dbReference>
<proteinExistence type="predicted"/>
<dbReference type="PANTHER" id="PTHR35446:SF2">
    <property type="entry name" value="CARBOXYMUCONOLACTONE DECARBOXYLASE-LIKE DOMAIN-CONTAINING PROTEIN"/>
    <property type="match status" value="1"/>
</dbReference>
<keyword evidence="2" id="KW-0575">Peroxidase</keyword>
<dbReference type="GO" id="GO:0051920">
    <property type="term" value="F:peroxiredoxin activity"/>
    <property type="evidence" value="ECO:0007669"/>
    <property type="project" value="InterPro"/>
</dbReference>
<feature type="domain" description="Carboxymuconolactone decarboxylase-like" evidence="1">
    <location>
        <begin position="269"/>
        <end position="342"/>
    </location>
</feature>
<sequence length="397" mass="41555">MSQSLPSTATTDVVDQAASLAPGDALHALRRQRDKVVQATQGSHDGLLDPALAGPALAERLLAALHIARKAGSEALAAHYRGRLQALAVLTAAQAAALEGAPRADVAAADARLGAILAFADTLADRPVEGDKAALLTLPGAGLSTPEVVALAQLIAFVAYQVRVVVGLRALAALPPEGTVPAASAAAVEAAGAPFVHPAHLPQPGEPVRVNGYTSETLGWKAWLPVLDLGQATPEQLAVLEESHPKAKTSDYYLTLIHQPRILQQRSVAFNAIMYAPGGLSRAERELASAVVSRVNGCVYCASVHAQRFEQLTKRNDVIHQVFTEPRGAGTNARERAIVQVAIDLTREPAAFGAARLQAVLAAGLTRLEVLDLVHAIAIFAWANRLMLNLGEAVHPA</sequence>
<dbReference type="OrthoDB" id="3667834at2"/>
<dbReference type="InterPro" id="IPR003779">
    <property type="entry name" value="CMD-like"/>
</dbReference>
<evidence type="ECO:0000259" key="1">
    <source>
        <dbReference type="Pfam" id="PF02627"/>
    </source>
</evidence>
<name>A0A328ZDJ5_9BURK</name>
<gene>
    <name evidence="2" type="ORF">AX018_101734</name>
</gene>
<dbReference type="Gene3D" id="1.20.1290.10">
    <property type="entry name" value="AhpD-like"/>
    <property type="match status" value="2"/>
</dbReference>
<protein>
    <submittedName>
        <fullName evidence="2">Putative peroxidase-related enzyme</fullName>
    </submittedName>
</protein>
<organism evidence="2 3">
    <name type="scientific">Paracidovorax anthurii</name>
    <dbReference type="NCBI Taxonomy" id="78229"/>
    <lineage>
        <taxon>Bacteria</taxon>
        <taxon>Pseudomonadati</taxon>
        <taxon>Pseudomonadota</taxon>
        <taxon>Betaproteobacteria</taxon>
        <taxon>Burkholderiales</taxon>
        <taxon>Comamonadaceae</taxon>
        <taxon>Paracidovorax</taxon>
    </lineage>
</organism>
<dbReference type="InterPro" id="IPR004675">
    <property type="entry name" value="AhpD_core"/>
</dbReference>
<dbReference type="InterPro" id="IPR029032">
    <property type="entry name" value="AhpD-like"/>
</dbReference>
<dbReference type="RefSeq" id="WP_111877251.1">
    <property type="nucleotide sequence ID" value="NZ_CBCSGC010000020.1"/>
</dbReference>
<evidence type="ECO:0000313" key="2">
    <source>
        <dbReference type="EMBL" id="RAR82582.1"/>
    </source>
</evidence>
<dbReference type="PANTHER" id="PTHR35446">
    <property type="entry name" value="SI:CH211-175M2.5"/>
    <property type="match status" value="1"/>
</dbReference>
<dbReference type="InterPro" id="IPR010195">
    <property type="entry name" value="Uncharacterised_peroxidase-rel"/>
</dbReference>
<evidence type="ECO:0000313" key="3">
    <source>
        <dbReference type="Proteomes" id="UP000248856"/>
    </source>
</evidence>
<dbReference type="AlphaFoldDB" id="A0A328ZDJ5"/>
<dbReference type="EMBL" id="QLTA01000017">
    <property type="protein sequence ID" value="RAR82582.1"/>
    <property type="molecule type" value="Genomic_DNA"/>
</dbReference>
<comment type="caution">
    <text evidence="2">The sequence shown here is derived from an EMBL/GenBank/DDBJ whole genome shotgun (WGS) entry which is preliminary data.</text>
</comment>
<dbReference type="Proteomes" id="UP000248856">
    <property type="component" value="Unassembled WGS sequence"/>
</dbReference>
<dbReference type="Pfam" id="PF02627">
    <property type="entry name" value="CMD"/>
    <property type="match status" value="1"/>
</dbReference>
<keyword evidence="2" id="KW-0560">Oxidoreductase</keyword>
<reference evidence="2 3" key="1">
    <citation type="submission" date="2018-06" db="EMBL/GenBank/DDBJ databases">
        <title>Genomic Encyclopedia of Archaeal and Bacterial Type Strains, Phase II (KMG-II): from individual species to whole genera.</title>
        <authorList>
            <person name="Goeker M."/>
        </authorList>
    </citation>
    <scope>NUCLEOTIDE SEQUENCE [LARGE SCALE GENOMIC DNA]</scope>
    <source>
        <strain evidence="2 3">CFPB 3232</strain>
    </source>
</reference>